<feature type="transmembrane region" description="Helical" evidence="1">
    <location>
        <begin position="12"/>
        <end position="27"/>
    </location>
</feature>
<reference evidence="2 3" key="1">
    <citation type="journal article" date="2016" name="Nat. Commun.">
        <title>Thousands of microbial genomes shed light on interconnected biogeochemical processes in an aquifer system.</title>
        <authorList>
            <person name="Anantharaman K."/>
            <person name="Brown C.T."/>
            <person name="Hug L.A."/>
            <person name="Sharon I."/>
            <person name="Castelle C.J."/>
            <person name="Probst A.J."/>
            <person name="Thomas B.C."/>
            <person name="Singh A."/>
            <person name="Wilkins M.J."/>
            <person name="Karaoz U."/>
            <person name="Brodie E.L."/>
            <person name="Williams K.H."/>
            <person name="Hubbard S.S."/>
            <person name="Banfield J.F."/>
        </authorList>
    </citation>
    <scope>NUCLEOTIDE SEQUENCE [LARGE SCALE GENOMIC DNA]</scope>
</reference>
<keyword evidence="1" id="KW-0472">Membrane</keyword>
<evidence type="ECO:0000313" key="3">
    <source>
        <dbReference type="Proteomes" id="UP000178302"/>
    </source>
</evidence>
<evidence type="ECO:0000313" key="2">
    <source>
        <dbReference type="EMBL" id="OHA14689.1"/>
    </source>
</evidence>
<accession>A0A1G2LUW7</accession>
<dbReference type="AlphaFoldDB" id="A0A1G2LUW7"/>
<evidence type="ECO:0000256" key="1">
    <source>
        <dbReference type="SAM" id="Phobius"/>
    </source>
</evidence>
<feature type="transmembrane region" description="Helical" evidence="1">
    <location>
        <begin position="483"/>
        <end position="503"/>
    </location>
</feature>
<keyword evidence="1" id="KW-1133">Transmembrane helix</keyword>
<name>A0A1G2LUW7_9BACT</name>
<keyword evidence="1" id="KW-0812">Transmembrane</keyword>
<comment type="caution">
    <text evidence="2">The sequence shown here is derived from an EMBL/GenBank/DDBJ whole genome shotgun (WGS) entry which is preliminary data.</text>
</comment>
<gene>
    <name evidence="2" type="ORF">A2909_03295</name>
</gene>
<dbReference type="Proteomes" id="UP000178302">
    <property type="component" value="Unassembled WGS sequence"/>
</dbReference>
<organism evidence="2 3">
    <name type="scientific">Candidatus Tagabacteria bacterium RIFCSPLOWO2_01_FULL_39_11</name>
    <dbReference type="NCBI Taxonomy" id="1802295"/>
    <lineage>
        <taxon>Bacteria</taxon>
        <taxon>Candidatus Tagaibacteriota</taxon>
    </lineage>
</organism>
<proteinExistence type="predicted"/>
<protein>
    <submittedName>
        <fullName evidence="2">Uncharacterized protein</fullName>
    </submittedName>
</protein>
<sequence>MKNEGTVPLRKVFVFGIITHICMMYILDNKKYFLIILVAVLCSFGLVDKNIAYASTPQELALECQQKIADLEKQAEGTIDAYKKANLYKNAADKGFACLKQDITDFPDRPYDASLPRLGSDDYRETSNYLKYCKITITQKGIDMTSQPAMTHFAMLGELMDFSFNCLKAFTSELYDPNIAPTLGRDELHETTNLVNHCQLIIDKLKSQYDPVHCEPADVSRRDDVVKNLKKVEAWCTKAWNSDVHDPSIPGPRFESNDYGTEDLYVNPVCGIVPDTEQDAPQDEKKNAGELGGIRYAEVDCLKIMSSVIANSDLAGQGTNWKAEKRTLATKDGDYCLLTNSKHTYQNGSADEEFIKETLKVTFTGESDPLGEKLIAELKASEDPDFHDDSEYQYWGFTRRIGRNYFRQVENIFPYCILDSSVEFVIPPLPEGNMYDTDTYINSFIGQISSHQSFRVFDVTPELASICGVGSTNPQTGKGGGNGSLLVTVVVLFGVGGGAFTLYKKGKLFIRTNKKE</sequence>
<dbReference type="EMBL" id="MHQZ01000006">
    <property type="protein sequence ID" value="OHA14689.1"/>
    <property type="molecule type" value="Genomic_DNA"/>
</dbReference>